<sequence length="107" mass="11278">MDIQIDGWILRKRESEGGKESFICTYMGVYCSRLPVMLLVLSSSLSLQSSDCDVEQRQASSGGGSSGGRGGSVDALASGGRQCTSIAPIAYAAVAELLALFFSVELY</sequence>
<dbReference type="EMBL" id="JYDP01000214">
    <property type="protein sequence ID" value="KRZ02849.1"/>
    <property type="molecule type" value="Genomic_DNA"/>
</dbReference>
<dbReference type="AlphaFoldDB" id="A0A0V1GWX1"/>
<evidence type="ECO:0000313" key="2">
    <source>
        <dbReference type="Proteomes" id="UP000055024"/>
    </source>
</evidence>
<proteinExistence type="predicted"/>
<gene>
    <name evidence="1" type="ORF">T11_8536</name>
</gene>
<keyword evidence="2" id="KW-1185">Reference proteome</keyword>
<dbReference type="Proteomes" id="UP000055024">
    <property type="component" value="Unassembled WGS sequence"/>
</dbReference>
<accession>A0A0V1GWX1</accession>
<organism evidence="1 2">
    <name type="scientific">Trichinella zimbabwensis</name>
    <dbReference type="NCBI Taxonomy" id="268475"/>
    <lineage>
        <taxon>Eukaryota</taxon>
        <taxon>Metazoa</taxon>
        <taxon>Ecdysozoa</taxon>
        <taxon>Nematoda</taxon>
        <taxon>Enoplea</taxon>
        <taxon>Dorylaimia</taxon>
        <taxon>Trichinellida</taxon>
        <taxon>Trichinellidae</taxon>
        <taxon>Trichinella</taxon>
    </lineage>
</organism>
<protein>
    <submittedName>
        <fullName evidence="1">Uncharacterized protein</fullName>
    </submittedName>
</protein>
<name>A0A0V1GWX1_9BILA</name>
<evidence type="ECO:0000313" key="1">
    <source>
        <dbReference type="EMBL" id="KRZ02849.1"/>
    </source>
</evidence>
<reference evidence="1 2" key="1">
    <citation type="submission" date="2015-01" db="EMBL/GenBank/DDBJ databases">
        <title>Evolution of Trichinella species and genotypes.</title>
        <authorList>
            <person name="Korhonen P.K."/>
            <person name="Edoardo P."/>
            <person name="Giuseppe L.R."/>
            <person name="Gasser R.B."/>
        </authorList>
    </citation>
    <scope>NUCLEOTIDE SEQUENCE [LARGE SCALE GENOMIC DNA]</scope>
    <source>
        <strain evidence="1">ISS1029</strain>
    </source>
</reference>
<comment type="caution">
    <text evidence="1">The sequence shown here is derived from an EMBL/GenBank/DDBJ whole genome shotgun (WGS) entry which is preliminary data.</text>
</comment>